<sequence length="297" mass="33323">MDDNLFLVPREVAGDKYGFEFFANLAGSTLLLRNQEIVIDFESCNFFEGNLCSILGNILDSCIERGNRISIKNLIGNVRGAISRNGFLQNFASSISSPNLFQTSVPYRRFKMEDESIAKDFFKVELFEKQKMPKMSPLAQKEIIRNIFEVCLNAVTHGECEYIYCCGQVYLRKNTPKAVLTFTDLGKTIKANVNNYLAENKSGIDAIRWALTDGNTTKTAAIPGGLGLKLLQDLIHLNKGTLQFISADGFVEVCEGKVNSSSLEIDFPGTIVTIELLLKDPNFYILNTEKNDWDDFF</sequence>
<dbReference type="EMBL" id="CP043450">
    <property type="protein sequence ID" value="QEM13570.1"/>
    <property type="molecule type" value="Genomic_DNA"/>
</dbReference>
<evidence type="ECO:0000313" key="2">
    <source>
        <dbReference type="Proteomes" id="UP000251402"/>
    </source>
</evidence>
<reference evidence="1" key="1">
    <citation type="submission" date="2019-08" db="EMBL/GenBank/DDBJ databases">
        <title>Comparative genome analysis confer to the adaptation heavy metal polluted environment.</title>
        <authorList>
            <person name="Li Y."/>
        </authorList>
    </citation>
    <scope>NUCLEOTIDE SEQUENCE [LARGE SCALE GENOMIC DNA]</scope>
    <source>
        <strain evidence="1">P1</strain>
    </source>
</reference>
<keyword evidence="2" id="KW-1185">Reference proteome</keyword>
<accession>A0A5C1I870</accession>
<dbReference type="OrthoDB" id="2047848at2"/>
<name>A0A5C1I870_9SPHI</name>
<gene>
    <name evidence="1" type="ORF">DEO27_027350</name>
</gene>
<organism evidence="1 2">
    <name type="scientific">Mucilaginibacter rubeus</name>
    <dbReference type="NCBI Taxonomy" id="2027860"/>
    <lineage>
        <taxon>Bacteria</taxon>
        <taxon>Pseudomonadati</taxon>
        <taxon>Bacteroidota</taxon>
        <taxon>Sphingobacteriia</taxon>
        <taxon>Sphingobacteriales</taxon>
        <taxon>Sphingobacteriaceae</taxon>
        <taxon>Mucilaginibacter</taxon>
    </lineage>
</organism>
<dbReference type="Proteomes" id="UP000251402">
    <property type="component" value="Chromosome"/>
</dbReference>
<dbReference type="AlphaFoldDB" id="A0A5C1I870"/>
<protein>
    <submittedName>
        <fullName evidence="1">Uncharacterized protein</fullName>
    </submittedName>
</protein>
<dbReference type="KEGG" id="mrub:DEO27_027350"/>
<dbReference type="Gene3D" id="3.30.565.10">
    <property type="entry name" value="Histidine kinase-like ATPase, C-terminal domain"/>
    <property type="match status" value="1"/>
</dbReference>
<dbReference type="RefSeq" id="WP_112571379.1">
    <property type="nucleotide sequence ID" value="NZ_CP043450.1"/>
</dbReference>
<evidence type="ECO:0000313" key="1">
    <source>
        <dbReference type="EMBL" id="QEM13570.1"/>
    </source>
</evidence>
<dbReference type="InterPro" id="IPR036890">
    <property type="entry name" value="HATPase_C_sf"/>
</dbReference>
<proteinExistence type="predicted"/>